<keyword evidence="2" id="KW-1185">Reference proteome</keyword>
<sequence>MSVVDTSDYSLTVKNSSSVSFTLFHAADVGTNAKTTSFPSKELLPNGETCLAWNSDPDSLGRGTSVGHIYYSPLPGPGKDIARVWGVQLNSYTASGGLPKTFYQYTYAVNPYSKTEPGPPFWLESGKGWRESYCFVIPVQSETGKVKITVADDPHGDVYSKTGKPLYSVAILIEDY</sequence>
<accession>A0AAD7K498</accession>
<gene>
    <name evidence="1" type="ORF">DFH07DRAFT_766263</name>
</gene>
<comment type="caution">
    <text evidence="1">The sequence shown here is derived from an EMBL/GenBank/DDBJ whole genome shotgun (WGS) entry which is preliminary data.</text>
</comment>
<evidence type="ECO:0000313" key="1">
    <source>
        <dbReference type="EMBL" id="KAJ7778051.1"/>
    </source>
</evidence>
<dbReference type="EMBL" id="JARJLG010000009">
    <property type="protein sequence ID" value="KAJ7778051.1"/>
    <property type="molecule type" value="Genomic_DNA"/>
</dbReference>
<dbReference type="AlphaFoldDB" id="A0AAD7K498"/>
<name>A0AAD7K498_9AGAR</name>
<reference evidence="1" key="1">
    <citation type="submission" date="2023-03" db="EMBL/GenBank/DDBJ databases">
        <title>Massive genome expansion in bonnet fungi (Mycena s.s.) driven by repeated elements and novel gene families across ecological guilds.</title>
        <authorList>
            <consortium name="Lawrence Berkeley National Laboratory"/>
            <person name="Harder C.B."/>
            <person name="Miyauchi S."/>
            <person name="Viragh M."/>
            <person name="Kuo A."/>
            <person name="Thoen E."/>
            <person name="Andreopoulos B."/>
            <person name="Lu D."/>
            <person name="Skrede I."/>
            <person name="Drula E."/>
            <person name="Henrissat B."/>
            <person name="Morin E."/>
            <person name="Kohler A."/>
            <person name="Barry K."/>
            <person name="LaButti K."/>
            <person name="Morin E."/>
            <person name="Salamov A."/>
            <person name="Lipzen A."/>
            <person name="Mereny Z."/>
            <person name="Hegedus B."/>
            <person name="Baldrian P."/>
            <person name="Stursova M."/>
            <person name="Weitz H."/>
            <person name="Taylor A."/>
            <person name="Grigoriev I.V."/>
            <person name="Nagy L.G."/>
            <person name="Martin F."/>
            <person name="Kauserud H."/>
        </authorList>
    </citation>
    <scope>NUCLEOTIDE SEQUENCE</scope>
    <source>
        <strain evidence="1">CBHHK188m</strain>
    </source>
</reference>
<organism evidence="1 2">
    <name type="scientific">Mycena maculata</name>
    <dbReference type="NCBI Taxonomy" id="230809"/>
    <lineage>
        <taxon>Eukaryota</taxon>
        <taxon>Fungi</taxon>
        <taxon>Dikarya</taxon>
        <taxon>Basidiomycota</taxon>
        <taxon>Agaricomycotina</taxon>
        <taxon>Agaricomycetes</taxon>
        <taxon>Agaricomycetidae</taxon>
        <taxon>Agaricales</taxon>
        <taxon>Marasmiineae</taxon>
        <taxon>Mycenaceae</taxon>
        <taxon>Mycena</taxon>
    </lineage>
</organism>
<protein>
    <submittedName>
        <fullName evidence="1">Uncharacterized protein</fullName>
    </submittedName>
</protein>
<dbReference type="Proteomes" id="UP001215280">
    <property type="component" value="Unassembled WGS sequence"/>
</dbReference>
<evidence type="ECO:0000313" key="2">
    <source>
        <dbReference type="Proteomes" id="UP001215280"/>
    </source>
</evidence>
<proteinExistence type="predicted"/>